<dbReference type="PANTHER" id="PTHR31920:SF135">
    <property type="entry name" value="B3 DOMAIN-CONTAINING PROTEIN OS03G0621600-RELATED"/>
    <property type="match status" value="1"/>
</dbReference>
<dbReference type="Pfam" id="PF02362">
    <property type="entry name" value="B3"/>
    <property type="match status" value="1"/>
</dbReference>
<name>A0AA39S014_ACESA</name>
<evidence type="ECO:0000256" key="5">
    <source>
        <dbReference type="ARBA" id="ARBA00023242"/>
    </source>
</evidence>
<keyword evidence="4" id="KW-0804">Transcription</keyword>
<dbReference type="InterPro" id="IPR003340">
    <property type="entry name" value="B3_DNA-bd"/>
</dbReference>
<dbReference type="SUPFAM" id="SSF101936">
    <property type="entry name" value="DNA-binding pseudobarrel domain"/>
    <property type="match status" value="2"/>
</dbReference>
<dbReference type="CDD" id="cd10017">
    <property type="entry name" value="B3_DNA"/>
    <property type="match status" value="1"/>
</dbReference>
<keyword evidence="2" id="KW-0805">Transcription regulation</keyword>
<reference evidence="8" key="1">
    <citation type="journal article" date="2022" name="Plant J.">
        <title>Strategies of tolerance reflected in two North American maple genomes.</title>
        <authorList>
            <person name="McEvoy S.L."/>
            <person name="Sezen U.U."/>
            <person name="Trouern-Trend A."/>
            <person name="McMahon S.M."/>
            <person name="Schaberg P.G."/>
            <person name="Yang J."/>
            <person name="Wegrzyn J.L."/>
            <person name="Swenson N.G."/>
        </authorList>
    </citation>
    <scope>NUCLEOTIDE SEQUENCE</scope>
    <source>
        <strain evidence="8">NS2018</strain>
    </source>
</reference>
<evidence type="ECO:0000259" key="7">
    <source>
        <dbReference type="PROSITE" id="PS50863"/>
    </source>
</evidence>
<sequence>MAYLSNGKRIPEFLIVHLPGQSSERLVIPDSFVTSCNRRLPKNAVLSNYIGSSWHVILDCIDGRVFFLNGWQKFFKDNSIEYGDFLIFRYDGQRGFSVKILGTSGCEKLESSAKGTSYMNEVKLEGGEEEKEKEEETKENDNEGYDDHDHDSDSNDDSNDSDYIDEEEENSTKEEAIKKSRAWTQSGGSIGGSKTRAAVNVEGDSKRIKVEGGSKRIDVVNIEEEEEESTIRKGRVRKQSGGNNGGSKKWTAVKVEGGSKRTKTVNIEEEEDEEDESTIKTGRAQKRSGGNTGGYKKRVVVRIEEEKEEEEEEESRDWENSDENNGVSGKMLADKIGRGSTRTCDFLLEEVDVSKYIQPRNPHFIAKLRAGPKRNILPIPSKVINFWQLKLPNLVFFQNNRGRQWRGNIFSWKDGRFWISGWNDFCLGNRVSPNDYCICEFLPRNIRGEDIINVHIIPKTGSRS</sequence>
<protein>
    <recommendedName>
        <fullName evidence="7">TF-B3 domain-containing protein</fullName>
    </recommendedName>
</protein>
<dbReference type="PANTHER" id="PTHR31920">
    <property type="entry name" value="B3 DOMAIN-CONTAINING"/>
    <property type="match status" value="1"/>
</dbReference>
<keyword evidence="5" id="KW-0539">Nucleus</keyword>
<keyword evidence="9" id="KW-1185">Reference proteome</keyword>
<proteinExistence type="predicted"/>
<reference evidence="8" key="2">
    <citation type="submission" date="2023-06" db="EMBL/GenBank/DDBJ databases">
        <authorList>
            <person name="Swenson N.G."/>
            <person name="Wegrzyn J.L."/>
            <person name="Mcevoy S.L."/>
        </authorList>
    </citation>
    <scope>NUCLEOTIDE SEQUENCE</scope>
    <source>
        <strain evidence="8">NS2018</strain>
        <tissue evidence="8">Leaf</tissue>
    </source>
</reference>
<dbReference type="InterPro" id="IPR050655">
    <property type="entry name" value="Plant_B3_domain"/>
</dbReference>
<dbReference type="InterPro" id="IPR015300">
    <property type="entry name" value="DNA-bd_pseudobarrel_sf"/>
</dbReference>
<evidence type="ECO:0000313" key="9">
    <source>
        <dbReference type="Proteomes" id="UP001168877"/>
    </source>
</evidence>
<dbReference type="SMART" id="SM01019">
    <property type="entry name" value="B3"/>
    <property type="match status" value="2"/>
</dbReference>
<evidence type="ECO:0000256" key="2">
    <source>
        <dbReference type="ARBA" id="ARBA00023015"/>
    </source>
</evidence>
<gene>
    <name evidence="8" type="ORF">LWI29_000511</name>
</gene>
<evidence type="ECO:0000313" key="8">
    <source>
        <dbReference type="EMBL" id="KAK0580304.1"/>
    </source>
</evidence>
<feature type="compositionally biased region" description="Basic and acidic residues" evidence="6">
    <location>
        <begin position="134"/>
        <end position="153"/>
    </location>
</feature>
<feature type="region of interest" description="Disordered" evidence="6">
    <location>
        <begin position="117"/>
        <end position="203"/>
    </location>
</feature>
<dbReference type="GO" id="GO:0003677">
    <property type="term" value="F:DNA binding"/>
    <property type="evidence" value="ECO:0007669"/>
    <property type="project" value="UniProtKB-KW"/>
</dbReference>
<dbReference type="Gene3D" id="2.40.330.10">
    <property type="entry name" value="DNA-binding pseudobarrel domain"/>
    <property type="match status" value="2"/>
</dbReference>
<feature type="compositionally biased region" description="Acidic residues" evidence="6">
    <location>
        <begin position="154"/>
        <end position="169"/>
    </location>
</feature>
<comment type="subcellular location">
    <subcellularLocation>
        <location evidence="1">Nucleus</location>
    </subcellularLocation>
</comment>
<feature type="region of interest" description="Disordered" evidence="6">
    <location>
        <begin position="224"/>
        <end position="334"/>
    </location>
</feature>
<dbReference type="PROSITE" id="PS50863">
    <property type="entry name" value="B3"/>
    <property type="match status" value="1"/>
</dbReference>
<organism evidence="8 9">
    <name type="scientific">Acer saccharum</name>
    <name type="common">Sugar maple</name>
    <dbReference type="NCBI Taxonomy" id="4024"/>
    <lineage>
        <taxon>Eukaryota</taxon>
        <taxon>Viridiplantae</taxon>
        <taxon>Streptophyta</taxon>
        <taxon>Embryophyta</taxon>
        <taxon>Tracheophyta</taxon>
        <taxon>Spermatophyta</taxon>
        <taxon>Magnoliopsida</taxon>
        <taxon>eudicotyledons</taxon>
        <taxon>Gunneridae</taxon>
        <taxon>Pentapetalae</taxon>
        <taxon>rosids</taxon>
        <taxon>malvids</taxon>
        <taxon>Sapindales</taxon>
        <taxon>Sapindaceae</taxon>
        <taxon>Hippocastanoideae</taxon>
        <taxon>Acereae</taxon>
        <taxon>Acer</taxon>
    </lineage>
</organism>
<feature type="compositionally biased region" description="Acidic residues" evidence="6">
    <location>
        <begin position="267"/>
        <end position="276"/>
    </location>
</feature>
<evidence type="ECO:0000256" key="6">
    <source>
        <dbReference type="SAM" id="MobiDB-lite"/>
    </source>
</evidence>
<feature type="domain" description="TF-B3" evidence="7">
    <location>
        <begin position="11"/>
        <end position="104"/>
    </location>
</feature>
<evidence type="ECO:0000256" key="1">
    <source>
        <dbReference type="ARBA" id="ARBA00004123"/>
    </source>
</evidence>
<accession>A0AA39S014</accession>
<feature type="compositionally biased region" description="Acidic residues" evidence="6">
    <location>
        <begin position="306"/>
        <end position="322"/>
    </location>
</feature>
<evidence type="ECO:0000256" key="3">
    <source>
        <dbReference type="ARBA" id="ARBA00023125"/>
    </source>
</evidence>
<comment type="caution">
    <text evidence="8">The sequence shown here is derived from an EMBL/GenBank/DDBJ whole genome shotgun (WGS) entry which is preliminary data.</text>
</comment>
<dbReference type="AlphaFoldDB" id="A0AA39S014"/>
<evidence type="ECO:0000256" key="4">
    <source>
        <dbReference type="ARBA" id="ARBA00023163"/>
    </source>
</evidence>
<dbReference type="GO" id="GO:0005634">
    <property type="term" value="C:nucleus"/>
    <property type="evidence" value="ECO:0007669"/>
    <property type="project" value="UniProtKB-SubCell"/>
</dbReference>
<dbReference type="Proteomes" id="UP001168877">
    <property type="component" value="Unassembled WGS sequence"/>
</dbReference>
<keyword evidence="3" id="KW-0238">DNA-binding</keyword>
<dbReference type="EMBL" id="JAUESC010000384">
    <property type="protein sequence ID" value="KAK0580304.1"/>
    <property type="molecule type" value="Genomic_DNA"/>
</dbReference>